<sequence>MIDFRHKIDYRSLIFFTAFIMLILSGTFRMTMFVPHYRMIARMCTLFDYLPLLLVTVKVLFLDKFSNLNKLIFIGLGVILFYSSYISKSHDLANSYFLILGSAGINVKKIFKASFFTMFFVILLTILSSFIGLVPNLVYFRNGIFRMALGTIYPTILSSIIFFIMVAFVCWNIKTTNKRLVISSFTVISLLGLVMYILTDTRNDFICTMLLAVVILWRYYEKILKTRLLRAVVLVMPTIVFLWTMISGFFFNSGNATWNFFNRLFSNRLALVYYATNRYPVRLLGQSFNEHGNGYSLKPVKNYFFIDSSFSRVMLLNGMLSFILIYLAIQIAFYLIIKKEVPFLTAFLLVFIVAMLEGTFSTLFMTVAFNVTLFGLKVLLPERKRFIYD</sequence>
<feature type="transmembrane region" description="Helical" evidence="1">
    <location>
        <begin position="314"/>
        <end position="337"/>
    </location>
</feature>
<name>A0A9Q8ZP01_9LACO</name>
<evidence type="ECO:0000256" key="1">
    <source>
        <dbReference type="SAM" id="Phobius"/>
    </source>
</evidence>
<keyword evidence="1" id="KW-0472">Membrane</keyword>
<accession>A0A9Q8ZP01</accession>
<feature type="transmembrane region" description="Helical" evidence="1">
    <location>
        <begin position="68"/>
        <end position="86"/>
    </location>
</feature>
<feature type="transmembrane region" description="Helical" evidence="1">
    <location>
        <begin position="343"/>
        <end position="376"/>
    </location>
</feature>
<organism evidence="2 3">
    <name type="scientific">Fructilactobacillus cliffordii</name>
    <dbReference type="NCBI Taxonomy" id="2940299"/>
    <lineage>
        <taxon>Bacteria</taxon>
        <taxon>Bacillati</taxon>
        <taxon>Bacillota</taxon>
        <taxon>Bacilli</taxon>
        <taxon>Lactobacillales</taxon>
        <taxon>Lactobacillaceae</taxon>
        <taxon>Fructilactobacillus</taxon>
    </lineage>
</organism>
<feature type="transmembrane region" description="Helical" evidence="1">
    <location>
        <begin position="118"/>
        <end position="140"/>
    </location>
</feature>
<dbReference type="Proteomes" id="UP001055911">
    <property type="component" value="Chromosome"/>
</dbReference>
<feature type="transmembrane region" description="Helical" evidence="1">
    <location>
        <begin position="152"/>
        <end position="173"/>
    </location>
</feature>
<evidence type="ECO:0008006" key="4">
    <source>
        <dbReference type="Google" id="ProtNLM"/>
    </source>
</evidence>
<reference evidence="2" key="1">
    <citation type="submission" date="2022-05" db="EMBL/GenBank/DDBJ databases">
        <authorList>
            <person name="Oliphant S.A."/>
            <person name="Watson-Haigh N.S."/>
            <person name="Sumby K.M."/>
            <person name="Gardner J.M."/>
            <person name="Jiranek V."/>
        </authorList>
    </citation>
    <scope>NUCLEOTIDE SEQUENCE</scope>
    <source>
        <strain evidence="2">KI4_B1</strain>
    </source>
</reference>
<evidence type="ECO:0000313" key="2">
    <source>
        <dbReference type="EMBL" id="USS88930.1"/>
    </source>
</evidence>
<feature type="transmembrane region" description="Helical" evidence="1">
    <location>
        <begin position="40"/>
        <end position="61"/>
    </location>
</feature>
<feature type="transmembrane region" description="Helical" evidence="1">
    <location>
        <begin position="180"/>
        <end position="197"/>
    </location>
</feature>
<dbReference type="AlphaFoldDB" id="A0A9Q8ZP01"/>
<proteinExistence type="predicted"/>
<keyword evidence="1" id="KW-1133">Transmembrane helix</keyword>
<keyword evidence="3" id="KW-1185">Reference proteome</keyword>
<dbReference type="EMBL" id="CP097119">
    <property type="protein sequence ID" value="USS88930.1"/>
    <property type="molecule type" value="Genomic_DNA"/>
</dbReference>
<dbReference type="RefSeq" id="WP_252766447.1">
    <property type="nucleotide sequence ID" value="NZ_CP097117.1"/>
</dbReference>
<feature type="transmembrane region" description="Helical" evidence="1">
    <location>
        <begin position="232"/>
        <end position="251"/>
    </location>
</feature>
<protein>
    <recommendedName>
        <fullName evidence="4">Polysaccharide polymerase</fullName>
    </recommendedName>
</protein>
<feature type="transmembrane region" description="Helical" evidence="1">
    <location>
        <begin position="12"/>
        <end position="34"/>
    </location>
</feature>
<keyword evidence="1" id="KW-0812">Transmembrane</keyword>
<evidence type="ECO:0000313" key="3">
    <source>
        <dbReference type="Proteomes" id="UP001055911"/>
    </source>
</evidence>
<gene>
    <name evidence="2" type="ORF">M3M40_05435</name>
</gene>